<proteinExistence type="inferred from homology"/>
<evidence type="ECO:0000256" key="13">
    <source>
        <dbReference type="ARBA" id="ARBA00023306"/>
    </source>
</evidence>
<evidence type="ECO:0000256" key="5">
    <source>
        <dbReference type="ARBA" id="ARBA00022703"/>
    </source>
</evidence>
<evidence type="ECO:0000256" key="7">
    <source>
        <dbReference type="ARBA" id="ARBA00022763"/>
    </source>
</evidence>
<comment type="subcellular location">
    <subcellularLocation>
        <location evidence="15">Cytoplasm</location>
    </subcellularLocation>
    <subcellularLocation>
        <location evidence="1 15">Nucleus</location>
    </subcellularLocation>
    <text evidence="15">Localizes at sites of DNA damage at double-strand breaks (DSBs).</text>
</comment>
<evidence type="ECO:0000256" key="14">
    <source>
        <dbReference type="ARBA" id="ARBA00025766"/>
    </source>
</evidence>
<keyword evidence="9 15" id="KW-0833">Ubl conjugation pathway</keyword>
<accession>A0ABM1TBB1</accession>
<evidence type="ECO:0000256" key="10">
    <source>
        <dbReference type="ARBA" id="ARBA00022853"/>
    </source>
</evidence>
<keyword evidence="8 15" id="KW-0498">Mitosis</keyword>
<keyword evidence="6" id="KW-0677">Repeat</keyword>
<gene>
    <name evidence="17" type="primary">LOC106469058</name>
</gene>
<dbReference type="GeneID" id="106469058"/>
<keyword evidence="7 15" id="KW-0227">DNA damage</keyword>
<organism evidence="16 17">
    <name type="scientific">Limulus polyphemus</name>
    <name type="common">Atlantic horseshoe crab</name>
    <dbReference type="NCBI Taxonomy" id="6850"/>
    <lineage>
        <taxon>Eukaryota</taxon>
        <taxon>Metazoa</taxon>
        <taxon>Ecdysozoa</taxon>
        <taxon>Arthropoda</taxon>
        <taxon>Chelicerata</taxon>
        <taxon>Merostomata</taxon>
        <taxon>Xiphosura</taxon>
        <taxon>Limulidae</taxon>
        <taxon>Limulus</taxon>
    </lineage>
</organism>
<evidence type="ECO:0000313" key="17">
    <source>
        <dbReference type="RefSeq" id="XP_022253167.1"/>
    </source>
</evidence>
<evidence type="ECO:0000313" key="16">
    <source>
        <dbReference type="Proteomes" id="UP000694941"/>
    </source>
</evidence>
<evidence type="ECO:0000256" key="6">
    <source>
        <dbReference type="ARBA" id="ARBA00022737"/>
    </source>
</evidence>
<comment type="similarity">
    <text evidence="14 15">Belongs to the BABAM2 family.</text>
</comment>
<dbReference type="InterPro" id="IPR010358">
    <property type="entry name" value="BRE"/>
</dbReference>
<comment type="domain">
    <text evidence="15">Contains 2 ubiquitin-conjugating enzyme family-like (UEV-like) regions. These regions lack the critical Cys residues required for ubiquitination but retain the ability to bind ubiquitin.</text>
</comment>
<dbReference type="RefSeq" id="XP_022253167.1">
    <property type="nucleotide sequence ID" value="XM_022397459.1"/>
</dbReference>
<evidence type="ECO:0000256" key="2">
    <source>
        <dbReference type="ARBA" id="ARBA00019438"/>
    </source>
</evidence>
<evidence type="ECO:0000256" key="4">
    <source>
        <dbReference type="ARBA" id="ARBA00022618"/>
    </source>
</evidence>
<evidence type="ECO:0000256" key="8">
    <source>
        <dbReference type="ARBA" id="ARBA00022776"/>
    </source>
</evidence>
<name>A0ABM1TBB1_LIMPO</name>
<reference evidence="17" key="1">
    <citation type="submission" date="2025-08" db="UniProtKB">
        <authorList>
            <consortium name="RefSeq"/>
        </authorList>
    </citation>
    <scope>IDENTIFICATION</scope>
    <source>
        <tissue evidence="17">Muscle</tissue>
    </source>
</reference>
<evidence type="ECO:0000256" key="15">
    <source>
        <dbReference type="RuleBase" id="RU368019"/>
    </source>
</evidence>
<dbReference type="CDD" id="cd23664">
    <property type="entry name" value="BRE"/>
    <property type="match status" value="1"/>
</dbReference>
<keyword evidence="16" id="KW-1185">Reference proteome</keyword>
<keyword evidence="3 15" id="KW-0963">Cytoplasm</keyword>
<dbReference type="Proteomes" id="UP000694941">
    <property type="component" value="Unplaced"/>
</dbReference>
<sequence length="374" mass="42798">MVQSLFAPHVQRFVEEVLRQGKTGVSSGSLSITSSKSGAPFHEQRPLDRFKLIIPYGGQSLTWEVIFDGEHEEHPPDFIFDDTEFLPNIEDVHSLCEWTPRDTSCLLRSVHELLDLYRKKTASQLKDFSRLQFEYSSLLHQADLTESDVEVLFNRKNRNGPVNFLIRLPVDFSKIPPVLTRENLGEDSAVLLITFQTIEGVKITPQLYLSPRVEQSLGETSALRIPSFPNGGCLMDYVPIVTELLTRKSAHSLNAELAKLNKTKLGPILMLISHFSRSLIEYDAESFSQVTFLLEYKHFFFIFSSFLPHYFPQEKPSFIFQSVYHASSGQPYTSTCTNYPYSPRWSGSEMAERARSFILEYIPSFQWNSVTNKS</sequence>
<keyword evidence="12 15" id="KW-0539">Nucleus</keyword>
<comment type="subunit">
    <text evidence="15">Component of the ARISC complex. Component of the BRCA1-A complex. Component of the BRISC complex. Binds polyubiquitin.</text>
</comment>
<keyword evidence="13 15" id="KW-0131">Cell cycle</keyword>
<comment type="function">
    <text evidence="15">May play a role in homeostasis or cellular differentiation in cells of neural, epithelial and germline origins. May also act as a death receptor-associated anti-apoptotic protein, which inhibits the mitochondrial apoptotic pathway.</text>
</comment>
<dbReference type="PANTHER" id="PTHR15189">
    <property type="entry name" value="BRISC AND BRCA1-A COMPLEX MEMBER 2"/>
    <property type="match status" value="1"/>
</dbReference>
<evidence type="ECO:0000256" key="11">
    <source>
        <dbReference type="ARBA" id="ARBA00023204"/>
    </source>
</evidence>
<keyword evidence="4 15" id="KW-0132">Cell division</keyword>
<keyword evidence="11 15" id="KW-0234">DNA repair</keyword>
<protein>
    <recommendedName>
        <fullName evidence="2 15">BRISC and BRCA1-A complex member 2</fullName>
    </recommendedName>
</protein>
<evidence type="ECO:0000256" key="12">
    <source>
        <dbReference type="ARBA" id="ARBA00023242"/>
    </source>
</evidence>
<keyword evidence="5 15" id="KW-0053">Apoptosis</keyword>
<dbReference type="Pfam" id="PF06113">
    <property type="entry name" value="BRE"/>
    <property type="match status" value="1"/>
</dbReference>
<keyword evidence="10 15" id="KW-0156">Chromatin regulator</keyword>
<evidence type="ECO:0000256" key="9">
    <source>
        <dbReference type="ARBA" id="ARBA00022786"/>
    </source>
</evidence>
<evidence type="ECO:0000256" key="3">
    <source>
        <dbReference type="ARBA" id="ARBA00022490"/>
    </source>
</evidence>
<dbReference type="PANTHER" id="PTHR15189:SF7">
    <property type="entry name" value="BRISC AND BRCA1-A COMPLEX MEMBER 2"/>
    <property type="match status" value="1"/>
</dbReference>
<evidence type="ECO:0000256" key="1">
    <source>
        <dbReference type="ARBA" id="ARBA00004123"/>
    </source>
</evidence>